<dbReference type="InterPro" id="IPR019080">
    <property type="entry name" value="YqaJ_viral_recombinase"/>
</dbReference>
<protein>
    <submittedName>
        <fullName evidence="2">Pas49</fullName>
    </submittedName>
</protein>
<sequence length="372" mass="41377">MSTTTEAGQVEKYLARSGGRLACPHPVHRFAQVPNSPARIILPECAGRERWLHARQSGVGGSEVGALIGVSEYETPFSVYNTKMNGGKDLSGVAAVEWGHRLEHVVAEKVAEEIGLVSRFGGGLWARVDNPVLRVTPDRFATKPRAWKAVGVIECKTAGDDEHWESGTIRPNGHGTGSAPLSYQAQLQWQLGILGLEVGWLGCFVSNQARDFFTVEVHADKAWFAEMVAEANRFWTENVLAEEPPMQTYRHPKTEEMLKLLHPKVVQPSTELPDGTEDWLEDYWARKLAFEKAEADLNEAKNFFRDWTGDAGAAYLGEKKIVGYPEVSSSRIDVEALKRDYPEVAEAVTVRSSYRRMTISVPKDIKKKVEGK</sequence>
<dbReference type="Gene3D" id="3.90.320.10">
    <property type="match status" value="1"/>
</dbReference>
<dbReference type="Proteomes" id="UP000001245">
    <property type="component" value="Segment"/>
</dbReference>
<evidence type="ECO:0000313" key="3">
    <source>
        <dbReference type="Proteomes" id="UP000001245"/>
    </source>
</evidence>
<evidence type="ECO:0000313" key="2">
    <source>
        <dbReference type="EMBL" id="AAT36797.1"/>
    </source>
</evidence>
<gene>
    <name evidence="2" type="primary">pas49</name>
</gene>
<evidence type="ECO:0000259" key="1">
    <source>
        <dbReference type="Pfam" id="PF09588"/>
    </source>
</evidence>
<keyword evidence="3" id="KW-1185">Reference proteome</keyword>
<dbReference type="EMBL" id="AY576796">
    <property type="protein sequence ID" value="AAT36797.1"/>
    <property type="molecule type" value="Genomic_DNA"/>
</dbReference>
<dbReference type="OrthoDB" id="8884at10239"/>
<dbReference type="Pfam" id="PF09588">
    <property type="entry name" value="YqaJ"/>
    <property type="match status" value="1"/>
</dbReference>
<dbReference type="KEGG" id="vg:2846132"/>
<dbReference type="InterPro" id="IPR051703">
    <property type="entry name" value="NF-kappa-B_Signaling_Reg"/>
</dbReference>
<dbReference type="InterPro" id="IPR011604">
    <property type="entry name" value="PDDEXK-like_dom_sf"/>
</dbReference>
<dbReference type="GeneID" id="2846132"/>
<reference evidence="2 3" key="1">
    <citation type="journal article" date="2004" name="Virus Genes">
        <title>The genome of phiAsp2, an actinoplanes infecting phage.</title>
        <authorList>
            <person name="Jarling M."/>
            <person name="Bartkowiak K."/>
            <person name="Pape H."/>
            <person name="Meinhardt F."/>
        </authorList>
    </citation>
    <scope>NUCLEOTIDE SEQUENCE</scope>
</reference>
<feature type="domain" description="YqaJ viral recombinase" evidence="1">
    <location>
        <begin position="51"/>
        <end position="194"/>
    </location>
</feature>
<dbReference type="RefSeq" id="YP_024835.1">
    <property type="nucleotide sequence ID" value="NC_005885.1"/>
</dbReference>
<organism evidence="2 3">
    <name type="scientific">Actinoplanes phage phiAsp2</name>
    <dbReference type="NCBI Taxonomy" id="279303"/>
    <lineage>
        <taxon>Viruses</taxon>
        <taxon>Duplodnaviria</taxon>
        <taxon>Heunggongvirae</taxon>
        <taxon>Uroviricota</taxon>
        <taxon>Caudoviricetes</taxon>
        <taxon>Aspduovirus</taxon>
        <taxon>Aspduovirus Asp2</taxon>
    </lineage>
</organism>
<accession>Q6J7Y2</accession>
<dbReference type="SUPFAM" id="SSF52980">
    <property type="entry name" value="Restriction endonuclease-like"/>
    <property type="match status" value="1"/>
</dbReference>
<dbReference type="PANTHER" id="PTHR46609:SF6">
    <property type="entry name" value="EXONUCLEASE, PHAGE-TYPE_RECB, C-TERMINAL DOMAIN-CONTAINING PROTEIN-RELATED"/>
    <property type="match status" value="1"/>
</dbReference>
<dbReference type="InterPro" id="IPR011335">
    <property type="entry name" value="Restrct_endonuc-II-like"/>
</dbReference>
<proteinExistence type="predicted"/>
<name>Q6J7Y2_9CAUD</name>
<dbReference type="PANTHER" id="PTHR46609">
    <property type="entry name" value="EXONUCLEASE, PHAGE-TYPE/RECB, C-TERMINAL DOMAIN-CONTAINING PROTEIN"/>
    <property type="match status" value="1"/>
</dbReference>